<gene>
    <name evidence="1" type="ORF">MOP44_01700</name>
</gene>
<proteinExistence type="predicted"/>
<dbReference type="InterPro" id="IPR045384">
    <property type="entry name" value="DUF6527"/>
</dbReference>
<organism evidence="1 2">
    <name type="scientific">Occallatibacter riparius</name>
    <dbReference type="NCBI Taxonomy" id="1002689"/>
    <lineage>
        <taxon>Bacteria</taxon>
        <taxon>Pseudomonadati</taxon>
        <taxon>Acidobacteriota</taxon>
        <taxon>Terriglobia</taxon>
        <taxon>Terriglobales</taxon>
        <taxon>Acidobacteriaceae</taxon>
        <taxon>Occallatibacter</taxon>
    </lineage>
</organism>
<dbReference type="RefSeq" id="WP_260794168.1">
    <property type="nucleotide sequence ID" value="NZ_CP093313.1"/>
</dbReference>
<reference evidence="1" key="1">
    <citation type="submission" date="2021-04" db="EMBL/GenBank/DDBJ databases">
        <title>Phylogenetic analysis of Acidobacteriaceae.</title>
        <authorList>
            <person name="Qiu L."/>
            <person name="Zhang Q."/>
        </authorList>
    </citation>
    <scope>NUCLEOTIDE SEQUENCE</scope>
    <source>
        <strain evidence="1">DSM 25168</strain>
    </source>
</reference>
<accession>A0A9J7BUI3</accession>
<dbReference type="EMBL" id="CP093313">
    <property type="protein sequence ID" value="UWZ84661.1"/>
    <property type="molecule type" value="Genomic_DNA"/>
</dbReference>
<sequence length="116" mass="12670">MAQKARRCEGGIVTFFCPGCKGGHGVRVEGPHAWGWNGSLDAPTFNPSILIRSGHYAEGRANPDTCWCTYNAQHPDQPAPFVCSVCHSFVRDGRIQFLADSTHALAGQTVEIPDWE</sequence>
<dbReference type="Proteomes" id="UP001059380">
    <property type="component" value="Chromosome"/>
</dbReference>
<keyword evidence="2" id="KW-1185">Reference proteome</keyword>
<evidence type="ECO:0000313" key="1">
    <source>
        <dbReference type="EMBL" id="UWZ84661.1"/>
    </source>
</evidence>
<name>A0A9J7BUI3_9BACT</name>
<dbReference type="AlphaFoldDB" id="A0A9J7BUI3"/>
<protein>
    <recommendedName>
        <fullName evidence="3">Ammonia monooxygenase</fullName>
    </recommendedName>
</protein>
<dbReference type="KEGG" id="orp:MOP44_01700"/>
<dbReference type="Pfam" id="PF20137">
    <property type="entry name" value="BubE"/>
    <property type="match status" value="1"/>
</dbReference>
<evidence type="ECO:0000313" key="2">
    <source>
        <dbReference type="Proteomes" id="UP001059380"/>
    </source>
</evidence>
<evidence type="ECO:0008006" key="3">
    <source>
        <dbReference type="Google" id="ProtNLM"/>
    </source>
</evidence>